<evidence type="ECO:0000256" key="2">
    <source>
        <dbReference type="SAM" id="MobiDB-lite"/>
    </source>
</evidence>
<keyword evidence="4" id="KW-1185">Reference proteome</keyword>
<dbReference type="GO" id="GO:0003824">
    <property type="term" value="F:catalytic activity"/>
    <property type="evidence" value="ECO:0007669"/>
    <property type="project" value="InterPro"/>
</dbReference>
<evidence type="ECO:0000313" key="4">
    <source>
        <dbReference type="Proteomes" id="UP000504618"/>
    </source>
</evidence>
<sequence length="482" mass="57875">MIFWNVAGLKKKDREFWEYIEGFDIIGLCETWVEEKEWERMKRNMSKKFEWKCQYAIREKCKGRAKGGIITGIRKEIEEIDIKEAVFVNGMQERRLRVEGEIWRIITVYNGEKMRTLRRELEEMIEEREEEILCIGGDFNARIGGEGKNYEGDNDEERQRSSKDGVINTEGKEFLGMLEERGWEVGNGNMRGDEEGEWTYSGGRGTSVVDYMVVNREAWDRVIKLTIGERVESDHQPLEVEIRGGVERLEEEMQKKTKEVIQWDEESIKKYKEKAEEVEVEGEEVEDVWENLKKAVEKSMVRKRITIRRRKIGEKDWWDEECKRKKRGLKRTYKRWRMGKEGKEVYVKLRREFREMCRRKEEKRLENYEEEVRSAKTEEQIWKIINKERKKRVPIEEDIKMEEWENHFMQLLEGSKEDRREEVERRSKEEDGELEIQDQEIEEQINNLKRRKAAGVDGIAGEAWKFSDGRIKGKLKEILKKV</sequence>
<feature type="coiled-coil region" evidence="1">
    <location>
        <begin position="246"/>
        <end position="288"/>
    </location>
</feature>
<evidence type="ECO:0000259" key="3">
    <source>
        <dbReference type="Pfam" id="PF14529"/>
    </source>
</evidence>
<proteinExistence type="predicted"/>
<feature type="region of interest" description="Disordered" evidence="2">
    <location>
        <begin position="145"/>
        <end position="166"/>
    </location>
</feature>
<dbReference type="AlphaFoldDB" id="A0A6J1QUI7"/>
<dbReference type="GeneID" id="112462788"/>
<dbReference type="SUPFAM" id="SSF56219">
    <property type="entry name" value="DNase I-like"/>
    <property type="match status" value="1"/>
</dbReference>
<gene>
    <name evidence="5" type="primary">LOC112462788</name>
</gene>
<feature type="domain" description="Endonuclease/exonuclease/phosphatase" evidence="3">
    <location>
        <begin position="104"/>
        <end position="238"/>
    </location>
</feature>
<dbReference type="Pfam" id="PF14529">
    <property type="entry name" value="Exo_endo_phos_2"/>
    <property type="match status" value="1"/>
</dbReference>
<name>A0A6J1QUI7_9HYME</name>
<accession>A0A6J1QUI7</accession>
<keyword evidence="1" id="KW-0175">Coiled coil</keyword>
<reference evidence="5" key="1">
    <citation type="submission" date="2025-08" db="UniProtKB">
        <authorList>
            <consortium name="RefSeq"/>
        </authorList>
    </citation>
    <scope>IDENTIFICATION</scope>
    <source>
        <tissue evidence="5">Whole body</tissue>
    </source>
</reference>
<feature type="coiled-coil region" evidence="1">
    <location>
        <begin position="420"/>
        <end position="451"/>
    </location>
</feature>
<protein>
    <submittedName>
        <fullName evidence="5">Trichohyalin-like</fullName>
    </submittedName>
</protein>
<organism evidence="4 5">
    <name type="scientific">Temnothorax curvispinosus</name>
    <dbReference type="NCBI Taxonomy" id="300111"/>
    <lineage>
        <taxon>Eukaryota</taxon>
        <taxon>Metazoa</taxon>
        <taxon>Ecdysozoa</taxon>
        <taxon>Arthropoda</taxon>
        <taxon>Hexapoda</taxon>
        <taxon>Insecta</taxon>
        <taxon>Pterygota</taxon>
        <taxon>Neoptera</taxon>
        <taxon>Endopterygota</taxon>
        <taxon>Hymenoptera</taxon>
        <taxon>Apocrita</taxon>
        <taxon>Aculeata</taxon>
        <taxon>Formicoidea</taxon>
        <taxon>Formicidae</taxon>
        <taxon>Myrmicinae</taxon>
        <taxon>Temnothorax</taxon>
    </lineage>
</organism>
<dbReference type="Proteomes" id="UP000504618">
    <property type="component" value="Unplaced"/>
</dbReference>
<dbReference type="InterPro" id="IPR005135">
    <property type="entry name" value="Endo/exonuclease/phosphatase"/>
</dbReference>
<dbReference type="RefSeq" id="XP_024884581.1">
    <property type="nucleotide sequence ID" value="XM_025028813.1"/>
</dbReference>
<evidence type="ECO:0000256" key="1">
    <source>
        <dbReference type="SAM" id="Coils"/>
    </source>
</evidence>
<dbReference type="InterPro" id="IPR036691">
    <property type="entry name" value="Endo/exonu/phosph_ase_sf"/>
</dbReference>
<evidence type="ECO:0000313" key="5">
    <source>
        <dbReference type="RefSeq" id="XP_024884581.1"/>
    </source>
</evidence>
<dbReference type="OrthoDB" id="7548126at2759"/>
<dbReference type="Gene3D" id="3.60.10.10">
    <property type="entry name" value="Endonuclease/exonuclease/phosphatase"/>
    <property type="match status" value="1"/>
</dbReference>